<name>A0A8H3HJI1_9AGAM</name>
<evidence type="ECO:0000256" key="1">
    <source>
        <dbReference type="SAM" id="MobiDB-lite"/>
    </source>
</evidence>
<proteinExistence type="predicted"/>
<gene>
    <name evidence="3" type="ORF">RDB_LOCUS185679</name>
</gene>
<reference evidence="3" key="1">
    <citation type="submission" date="2021-01" db="EMBL/GenBank/DDBJ databases">
        <authorList>
            <person name="Kaushik A."/>
        </authorList>
    </citation>
    <scope>NUCLEOTIDE SEQUENCE</scope>
    <source>
        <strain evidence="3">AG6-10EEA</strain>
    </source>
</reference>
<evidence type="ECO:0000259" key="2">
    <source>
        <dbReference type="Pfam" id="PF08386"/>
    </source>
</evidence>
<feature type="region of interest" description="Disordered" evidence="1">
    <location>
        <begin position="138"/>
        <end position="192"/>
    </location>
</feature>
<accession>A0A8H3HJI1</accession>
<dbReference type="EMBL" id="CAJMXA010004249">
    <property type="protein sequence ID" value="CAE6538113.1"/>
    <property type="molecule type" value="Genomic_DNA"/>
</dbReference>
<dbReference type="InterPro" id="IPR013595">
    <property type="entry name" value="Pept_S33_TAP-like_C"/>
</dbReference>
<comment type="caution">
    <text evidence="3">The sequence shown here is derived from an EMBL/GenBank/DDBJ whole genome shotgun (WGS) entry which is preliminary data.</text>
</comment>
<sequence length="544" mass="58846">MPLPAPLSHQSPYVTVGFSMATCSVCRDDLGRKQSISKNALQKHLESATHLANVKGLKSLQKHSAVQKPKSARSSVRVDMAVDEPDLHFGNTPSLVPQPDAPSYTFQDFLSTLEYLTAPHDTPAANDARRPTSDDLFEDCIAHGQPTPDQHGDDDDQSELSDDHSGSDSEEEGSGFFQAPRTQYRTQPEAPSDEYFPYESLAMYLADIMFNSRRLHFSREQMRVILEFARATGGRNIPRFSALQKAQEKLKARVGDPTHRHVAPGSTVFHLNKISEMLKQDMANPHLRPHMNFLPHIEGKHMSQAWHGYKMVHDVSDGVLTPSLRVDPVTPLPSAVKMSRGFGKESASLLIQKGFGHCSSAHPSLCTAKNIQNYFVNGTVPANGTYCTPEPGWIYPTNNSTNSKRSALTPPDPYRAASQTRHLVVATSGFDSPQVEQLHPPTDKCLTPALPQSNEEVLNGEAAPDFLASQTVHRSVAVAGLLSMQTVQVQAPPAGAADALNPAAAQLKDAVLVAGAGGKEPNVNVGNLETGKPAAARASAAVEA</sequence>
<dbReference type="Proteomes" id="UP000663853">
    <property type="component" value="Unassembled WGS sequence"/>
</dbReference>
<dbReference type="AlphaFoldDB" id="A0A8H3HJI1"/>
<feature type="domain" description="Peptidase S33 tripeptidyl aminopeptidase-like C-terminal" evidence="2">
    <location>
        <begin position="325"/>
        <end position="387"/>
    </location>
</feature>
<evidence type="ECO:0000313" key="4">
    <source>
        <dbReference type="Proteomes" id="UP000663853"/>
    </source>
</evidence>
<evidence type="ECO:0000313" key="3">
    <source>
        <dbReference type="EMBL" id="CAE6538113.1"/>
    </source>
</evidence>
<dbReference type="Pfam" id="PF08386">
    <property type="entry name" value="Abhydrolase_4"/>
    <property type="match status" value="1"/>
</dbReference>
<protein>
    <recommendedName>
        <fullName evidence="2">Peptidase S33 tripeptidyl aminopeptidase-like C-terminal domain-containing protein</fullName>
    </recommendedName>
</protein>
<organism evidence="3 4">
    <name type="scientific">Rhizoctonia solani</name>
    <dbReference type="NCBI Taxonomy" id="456999"/>
    <lineage>
        <taxon>Eukaryota</taxon>
        <taxon>Fungi</taxon>
        <taxon>Dikarya</taxon>
        <taxon>Basidiomycota</taxon>
        <taxon>Agaricomycotina</taxon>
        <taxon>Agaricomycetes</taxon>
        <taxon>Cantharellales</taxon>
        <taxon>Ceratobasidiaceae</taxon>
        <taxon>Rhizoctonia</taxon>
    </lineage>
</organism>